<gene>
    <name evidence="1" type="ORF">LCGC14_3149450</name>
</gene>
<comment type="caution">
    <text evidence="1">The sequence shown here is derived from an EMBL/GenBank/DDBJ whole genome shotgun (WGS) entry which is preliminary data.</text>
</comment>
<evidence type="ECO:0000313" key="1">
    <source>
        <dbReference type="EMBL" id="KKK48005.1"/>
    </source>
</evidence>
<dbReference type="AlphaFoldDB" id="A0A0F8WIH2"/>
<accession>A0A0F8WIH2</accession>
<protein>
    <submittedName>
        <fullName evidence="1">Uncharacterized protein</fullName>
    </submittedName>
</protein>
<dbReference type="EMBL" id="LAZR01069286">
    <property type="protein sequence ID" value="KKK48005.1"/>
    <property type="molecule type" value="Genomic_DNA"/>
</dbReference>
<name>A0A0F8WIH2_9ZZZZ</name>
<reference evidence="1" key="1">
    <citation type="journal article" date="2015" name="Nature">
        <title>Complex archaea that bridge the gap between prokaryotes and eukaryotes.</title>
        <authorList>
            <person name="Spang A."/>
            <person name="Saw J.H."/>
            <person name="Jorgensen S.L."/>
            <person name="Zaremba-Niedzwiedzka K."/>
            <person name="Martijn J."/>
            <person name="Lind A.E."/>
            <person name="van Eijk R."/>
            <person name="Schleper C."/>
            <person name="Guy L."/>
            <person name="Ettema T.J."/>
        </authorList>
    </citation>
    <scope>NUCLEOTIDE SEQUENCE</scope>
</reference>
<organism evidence="1">
    <name type="scientific">marine sediment metagenome</name>
    <dbReference type="NCBI Taxonomy" id="412755"/>
    <lineage>
        <taxon>unclassified sequences</taxon>
        <taxon>metagenomes</taxon>
        <taxon>ecological metagenomes</taxon>
    </lineage>
</organism>
<sequence length="74" mass="8534">MRNENFSVIWEGYTTDADAKKARDARWRELKAQGIHATRTILPNQLRKWASFGVWDGRTCNVYSINIYDNQGAG</sequence>
<proteinExistence type="predicted"/>